<protein>
    <recommendedName>
        <fullName evidence="3">Sialidase domain-containing protein</fullName>
    </recommendedName>
</protein>
<dbReference type="SUPFAM" id="SSF50939">
    <property type="entry name" value="Sialidases"/>
    <property type="match status" value="1"/>
</dbReference>
<evidence type="ECO:0000256" key="1">
    <source>
        <dbReference type="SAM" id="MobiDB-lite"/>
    </source>
</evidence>
<comment type="caution">
    <text evidence="2">The sequence shown here is derived from an EMBL/GenBank/DDBJ whole genome shotgun (WGS) entry which is preliminary data.</text>
</comment>
<sequence length="76" mass="8527">MIEKFIVSRDDGIYEAFPDLALTGSGKLVCVFAECTHHSDRGYTRIMLTTSTDRGRTWSPKRPLSDALRGKPSHND</sequence>
<name>X0RZM5_9ZZZZ</name>
<dbReference type="CDD" id="cd15482">
    <property type="entry name" value="Sialidase_non-viral"/>
    <property type="match status" value="1"/>
</dbReference>
<proteinExistence type="predicted"/>
<accession>X0RZM5</accession>
<reference evidence="2" key="1">
    <citation type="journal article" date="2014" name="Front. Microbiol.">
        <title>High frequency of phylogenetically diverse reductive dehalogenase-homologous genes in deep subseafloor sedimentary metagenomes.</title>
        <authorList>
            <person name="Kawai M."/>
            <person name="Futagami T."/>
            <person name="Toyoda A."/>
            <person name="Takaki Y."/>
            <person name="Nishi S."/>
            <person name="Hori S."/>
            <person name="Arai W."/>
            <person name="Tsubouchi T."/>
            <person name="Morono Y."/>
            <person name="Uchiyama I."/>
            <person name="Ito T."/>
            <person name="Fujiyama A."/>
            <person name="Inagaki F."/>
            <person name="Takami H."/>
        </authorList>
    </citation>
    <scope>NUCLEOTIDE SEQUENCE</scope>
    <source>
        <strain evidence="2">Expedition CK06-06</strain>
    </source>
</reference>
<evidence type="ECO:0000313" key="2">
    <source>
        <dbReference type="EMBL" id="GAF69172.1"/>
    </source>
</evidence>
<dbReference type="Gene3D" id="2.120.10.10">
    <property type="match status" value="1"/>
</dbReference>
<organism evidence="2">
    <name type="scientific">marine sediment metagenome</name>
    <dbReference type="NCBI Taxonomy" id="412755"/>
    <lineage>
        <taxon>unclassified sequences</taxon>
        <taxon>metagenomes</taxon>
        <taxon>ecological metagenomes</taxon>
    </lineage>
</organism>
<feature type="non-terminal residue" evidence="2">
    <location>
        <position position="76"/>
    </location>
</feature>
<dbReference type="EMBL" id="BARS01003853">
    <property type="protein sequence ID" value="GAF69172.1"/>
    <property type="molecule type" value="Genomic_DNA"/>
</dbReference>
<dbReference type="InterPro" id="IPR036278">
    <property type="entry name" value="Sialidase_sf"/>
</dbReference>
<feature type="region of interest" description="Disordered" evidence="1">
    <location>
        <begin position="53"/>
        <end position="76"/>
    </location>
</feature>
<gene>
    <name evidence="2" type="ORF">S01H1_07472</name>
</gene>
<dbReference type="AlphaFoldDB" id="X0RZM5"/>
<evidence type="ECO:0008006" key="3">
    <source>
        <dbReference type="Google" id="ProtNLM"/>
    </source>
</evidence>